<keyword evidence="3" id="KW-1185">Reference proteome</keyword>
<name>A0ABT5KRG4_9BURK</name>
<protein>
    <recommendedName>
        <fullName evidence="4">Porin</fullName>
    </recommendedName>
</protein>
<dbReference type="RefSeq" id="WP_273596149.1">
    <property type="nucleotide sequence ID" value="NZ_JAQQXS010000005.1"/>
</dbReference>
<organism evidence="2 3">
    <name type="scientific">Roseateles koreensis</name>
    <dbReference type="NCBI Taxonomy" id="2987526"/>
    <lineage>
        <taxon>Bacteria</taxon>
        <taxon>Pseudomonadati</taxon>
        <taxon>Pseudomonadota</taxon>
        <taxon>Betaproteobacteria</taxon>
        <taxon>Burkholderiales</taxon>
        <taxon>Sphaerotilaceae</taxon>
        <taxon>Roseateles</taxon>
    </lineage>
</organism>
<feature type="chain" id="PRO_5047057983" description="Porin" evidence="1">
    <location>
        <begin position="42"/>
        <end position="278"/>
    </location>
</feature>
<feature type="signal peptide" evidence="1">
    <location>
        <begin position="1"/>
        <end position="41"/>
    </location>
</feature>
<dbReference type="Proteomes" id="UP001219862">
    <property type="component" value="Unassembled WGS sequence"/>
</dbReference>
<accession>A0ABT5KRG4</accession>
<comment type="caution">
    <text evidence="2">The sequence shown here is derived from an EMBL/GenBank/DDBJ whole genome shotgun (WGS) entry which is preliminary data.</text>
</comment>
<evidence type="ECO:0000313" key="2">
    <source>
        <dbReference type="EMBL" id="MDC8785035.1"/>
    </source>
</evidence>
<evidence type="ECO:0000256" key="1">
    <source>
        <dbReference type="SAM" id="SignalP"/>
    </source>
</evidence>
<dbReference type="EMBL" id="JAQQXS010000005">
    <property type="protein sequence ID" value="MDC8785035.1"/>
    <property type="molecule type" value="Genomic_DNA"/>
</dbReference>
<reference evidence="2 3" key="1">
    <citation type="submission" date="2022-10" db="EMBL/GenBank/DDBJ databases">
        <title>paucibacter sp. hw8 Genome sequencing.</title>
        <authorList>
            <person name="Park S."/>
        </authorList>
    </citation>
    <scope>NUCLEOTIDE SEQUENCE [LARGE SCALE GENOMIC DNA]</scope>
    <source>
        <strain evidence="3">hw8</strain>
    </source>
</reference>
<gene>
    <name evidence="2" type="ORF">PRZ01_07505</name>
</gene>
<proteinExistence type="predicted"/>
<keyword evidence="1" id="KW-0732">Signal</keyword>
<evidence type="ECO:0008006" key="4">
    <source>
        <dbReference type="Google" id="ProtNLM"/>
    </source>
</evidence>
<evidence type="ECO:0000313" key="3">
    <source>
        <dbReference type="Proteomes" id="UP001219862"/>
    </source>
</evidence>
<sequence length="278" mass="28908">MSFSQDGHHPGCLQGLRHHLNAAALALAVLLSLLPVQAAQAQGKPLPDVVLSEVWGQAMVEVTNTSVNGYDFSKVTLNADITLSANFTNIRLGEYTSTTRNGTGADIAISTLQFGRSDLGDAQRTVTLNNPYMEMVYSGSGSTRQVIGMRLGFEGITGSLGISAQSISGSVAVTDSQGRTLDSRTDTLGGKRWDGTTCGSAACPFSLADITAIQAGNASGASRDFFISVLKSTVQYPTSTGMTTASDAAQAGVWLNWRDRLAATLGTTIPANVAKPGG</sequence>